<evidence type="ECO:0000256" key="8">
    <source>
        <dbReference type="ARBA" id="ARBA00023012"/>
    </source>
</evidence>
<feature type="domain" description="Histidine kinase" evidence="12">
    <location>
        <begin position="442"/>
        <end position="663"/>
    </location>
</feature>
<reference evidence="14 15" key="1">
    <citation type="submission" date="2018-10" db="EMBL/GenBank/DDBJ databases">
        <title>Cohnella sp. M2MS4P-1, whole genome shotgun sequence.</title>
        <authorList>
            <person name="Tuo L."/>
        </authorList>
    </citation>
    <scope>NUCLEOTIDE SEQUENCE [LARGE SCALE GENOMIC DNA]</scope>
    <source>
        <strain evidence="14 15">M2MS4P-1</strain>
    </source>
</reference>
<proteinExistence type="predicted"/>
<feature type="domain" description="Histidine kinase" evidence="12">
    <location>
        <begin position="936"/>
        <end position="1035"/>
    </location>
</feature>
<evidence type="ECO:0000256" key="9">
    <source>
        <dbReference type="PROSITE-ProRule" id="PRU00169"/>
    </source>
</evidence>
<dbReference type="InterPro" id="IPR011623">
    <property type="entry name" value="7TMR_DISM_rcpt_extracell_dom1"/>
</dbReference>
<keyword evidence="11" id="KW-0812">Transmembrane</keyword>
<dbReference type="Proteomes" id="UP000282076">
    <property type="component" value="Unassembled WGS sequence"/>
</dbReference>
<evidence type="ECO:0000259" key="12">
    <source>
        <dbReference type="PROSITE" id="PS50109"/>
    </source>
</evidence>
<dbReference type="EC" id="2.7.13.3" evidence="2"/>
<dbReference type="PANTHER" id="PTHR43047">
    <property type="entry name" value="TWO-COMPONENT HISTIDINE PROTEIN KINASE"/>
    <property type="match status" value="1"/>
</dbReference>
<dbReference type="EMBL" id="RBZM01000013">
    <property type="protein sequence ID" value="RKP46281.1"/>
    <property type="molecule type" value="Genomic_DNA"/>
</dbReference>
<dbReference type="Gene3D" id="1.10.287.130">
    <property type="match status" value="1"/>
</dbReference>
<dbReference type="SUPFAM" id="SSF47384">
    <property type="entry name" value="Homodimeric domain of signal transducing histidine kinase"/>
    <property type="match status" value="1"/>
</dbReference>
<sequence length="1049" mass="117390">MKTERETGTMRKQLTLLIGMSVIFTIVTSLFIYGWLNPTVQYPEARGGVLDARQWNFAKQGIVPLRGEWEFYENKLLTPQDFNANGKALEAERIIVRVPGGWKDVVSSGSGFGAGTYRLRIEVGDPDFYSLRGKKMRMSSHIYINGSDLGGTGKPDLSADGFVPSNLPFFGTVKADTDTIDIIIQIASYRYLEGGLVQTPEFGLTADVLARRDNARLADMIVITTMLVFGFYFAGMFKQWEKEPYLAFFSLFCLSLGLFFSFDNEIVMATLFPAMSFLLLQKMLFILPYVSIFSFAFYVYLYLDPKGNLEYKWLSRVFYVCLALLIGIPNEYLVDILWLGIVLQITAFAFIIRWIFRYRNGGVQVYYILLGLFFLIISWVYAQTRYQLALDNPYSMVVTPLLLVLSQSFLMSDRAREVLLRNERLAEQLIAHDRQKDEFLVHTSHEFKTPLHGIINLAQVVIDQSGEEMGQRHRENLKFIISQATRLSTLVNDIIDFQSLRRGSLMFHNRLFDVSGTVQATLEALQFLRRNDQVLLVNQVPPGTFYLFTDENRLKQVLVNLVGNALKFTERGSVAVAAESQEDGLRLTFADTGAGMSEERQRGLFEGNLYEGGGEPTDSAFQSSGLGLKISKALALQMGGDLELKRSEPGRGTVFELRLPEAMATQREQGVAQAEAAAGLEPRLSPGASSSTTEEASPHAADRSGEVKILLVDDDPSNIKVLQELFASSRYHVLVAYNGADALKLIQQHRGELSLVLLDVMMPELSGYEVCRRIREENPLYELPVLLLTVRNSPADIAMGLEAGANDFLVKPFSGKELLARVQTLLQLREAVEQAIRMETLFLQSQIKPHFVYNALSGIISLCYSDGARAGKLLGEFSNYLRLSFDLDPRHAKVSLNRELSLTKSYIELEKARFGARLNVEWEVDVRTETLIPALIVQPLVENAIRHGVMKRMSGGTVVIRAKLEPQGLRIAVQDDGVGMSAEQLNRIVKPERLDGSIGLINVHKRLMNEFGQGLRIESTQDKGTTVAFLIPSRSRAAVDPDGEASETG</sequence>
<dbReference type="Gene3D" id="3.40.50.2300">
    <property type="match status" value="1"/>
</dbReference>
<keyword evidence="8" id="KW-0902">Two-component regulatory system</keyword>
<dbReference type="Pfam" id="PF00072">
    <property type="entry name" value="Response_reg"/>
    <property type="match status" value="1"/>
</dbReference>
<dbReference type="PROSITE" id="PS50110">
    <property type="entry name" value="RESPONSE_REGULATORY"/>
    <property type="match status" value="1"/>
</dbReference>
<evidence type="ECO:0000256" key="6">
    <source>
        <dbReference type="ARBA" id="ARBA00022777"/>
    </source>
</evidence>
<dbReference type="InterPro" id="IPR010559">
    <property type="entry name" value="Sig_transdc_His_kin_internal"/>
</dbReference>
<dbReference type="SMART" id="SM00387">
    <property type="entry name" value="HATPase_c"/>
    <property type="match status" value="2"/>
</dbReference>
<keyword evidence="4" id="KW-0808">Transferase</keyword>
<comment type="caution">
    <text evidence="14">The sequence shown here is derived from an EMBL/GenBank/DDBJ whole genome shotgun (WGS) entry which is preliminary data.</text>
</comment>
<evidence type="ECO:0000256" key="4">
    <source>
        <dbReference type="ARBA" id="ARBA00022679"/>
    </source>
</evidence>
<dbReference type="Pfam" id="PF07695">
    <property type="entry name" value="7TMR-DISM_7TM"/>
    <property type="match status" value="1"/>
</dbReference>
<feature type="modified residue" description="4-aspartylphosphate" evidence="9">
    <location>
        <position position="759"/>
    </location>
</feature>
<evidence type="ECO:0000256" key="2">
    <source>
        <dbReference type="ARBA" id="ARBA00012438"/>
    </source>
</evidence>
<dbReference type="CDD" id="cd00082">
    <property type="entry name" value="HisKA"/>
    <property type="match status" value="1"/>
</dbReference>
<keyword evidence="5" id="KW-0547">Nucleotide-binding</keyword>
<dbReference type="GO" id="GO:0016020">
    <property type="term" value="C:membrane"/>
    <property type="evidence" value="ECO:0007669"/>
    <property type="project" value="InterPro"/>
</dbReference>
<name>A0A494X9F2_9BACL</name>
<keyword evidence="11" id="KW-0472">Membrane</keyword>
<gene>
    <name evidence="14" type="ORF">D7Z26_24685</name>
</gene>
<feature type="region of interest" description="Disordered" evidence="10">
    <location>
        <begin position="666"/>
        <end position="702"/>
    </location>
</feature>
<dbReference type="InterPro" id="IPR003661">
    <property type="entry name" value="HisK_dim/P_dom"/>
</dbReference>
<accession>A0A494X9F2</accession>
<dbReference type="InterPro" id="IPR036097">
    <property type="entry name" value="HisK_dim/P_sf"/>
</dbReference>
<feature type="transmembrane region" description="Helical" evidence="11">
    <location>
        <begin position="14"/>
        <end position="36"/>
    </location>
</feature>
<dbReference type="SMART" id="SM00388">
    <property type="entry name" value="HisKA"/>
    <property type="match status" value="1"/>
</dbReference>
<keyword evidence="3 9" id="KW-0597">Phosphoprotein</keyword>
<dbReference type="SUPFAM" id="SSF52172">
    <property type="entry name" value="CheY-like"/>
    <property type="match status" value="1"/>
</dbReference>
<feature type="transmembrane region" description="Helical" evidence="11">
    <location>
        <begin position="244"/>
        <end position="262"/>
    </location>
</feature>
<feature type="transmembrane region" description="Helical" evidence="11">
    <location>
        <begin position="217"/>
        <end position="237"/>
    </location>
</feature>
<dbReference type="InterPro" id="IPR001789">
    <property type="entry name" value="Sig_transdc_resp-reg_receiver"/>
</dbReference>
<feature type="transmembrane region" description="Helical" evidence="11">
    <location>
        <begin position="363"/>
        <end position="382"/>
    </location>
</feature>
<protein>
    <recommendedName>
        <fullName evidence="2">histidine kinase</fullName>
        <ecNumber evidence="2">2.7.13.3</ecNumber>
    </recommendedName>
</protein>
<evidence type="ECO:0000256" key="1">
    <source>
        <dbReference type="ARBA" id="ARBA00000085"/>
    </source>
</evidence>
<keyword evidence="15" id="KW-1185">Reference proteome</keyword>
<dbReference type="PROSITE" id="PS50109">
    <property type="entry name" value="HIS_KIN"/>
    <property type="match status" value="2"/>
</dbReference>
<evidence type="ECO:0000256" key="5">
    <source>
        <dbReference type="ARBA" id="ARBA00022741"/>
    </source>
</evidence>
<organism evidence="14 15">
    <name type="scientific">Cohnella endophytica</name>
    <dbReference type="NCBI Taxonomy" id="2419778"/>
    <lineage>
        <taxon>Bacteria</taxon>
        <taxon>Bacillati</taxon>
        <taxon>Bacillota</taxon>
        <taxon>Bacilli</taxon>
        <taxon>Bacillales</taxon>
        <taxon>Paenibacillaceae</taxon>
        <taxon>Cohnella</taxon>
    </lineage>
</organism>
<feature type="transmembrane region" description="Helical" evidence="11">
    <location>
        <begin position="313"/>
        <end position="330"/>
    </location>
</feature>
<dbReference type="GO" id="GO:0000155">
    <property type="term" value="F:phosphorelay sensor kinase activity"/>
    <property type="evidence" value="ECO:0007669"/>
    <property type="project" value="InterPro"/>
</dbReference>
<dbReference type="GO" id="GO:0005524">
    <property type="term" value="F:ATP binding"/>
    <property type="evidence" value="ECO:0007669"/>
    <property type="project" value="UniProtKB-KW"/>
</dbReference>
<feature type="compositionally biased region" description="Low complexity" evidence="10">
    <location>
        <begin position="668"/>
        <end position="679"/>
    </location>
</feature>
<dbReference type="PANTHER" id="PTHR43047:SF64">
    <property type="entry name" value="HISTIDINE KINASE CONTAINING CHEY-HOMOLOGOUS RECEIVER DOMAIN AND PAS DOMAIN-RELATED"/>
    <property type="match status" value="1"/>
</dbReference>
<keyword evidence="6" id="KW-0418">Kinase</keyword>
<dbReference type="SMART" id="SM00448">
    <property type="entry name" value="REC"/>
    <property type="match status" value="1"/>
</dbReference>
<dbReference type="AlphaFoldDB" id="A0A494X9F2"/>
<evidence type="ECO:0000256" key="11">
    <source>
        <dbReference type="SAM" id="Phobius"/>
    </source>
</evidence>
<dbReference type="SUPFAM" id="SSF55874">
    <property type="entry name" value="ATPase domain of HSP90 chaperone/DNA topoisomerase II/histidine kinase"/>
    <property type="match status" value="2"/>
</dbReference>
<feature type="transmembrane region" description="Helical" evidence="11">
    <location>
        <begin position="336"/>
        <end position="356"/>
    </location>
</feature>
<dbReference type="InterPro" id="IPR036890">
    <property type="entry name" value="HATPase_C_sf"/>
</dbReference>
<keyword evidence="7" id="KW-0067">ATP-binding</keyword>
<evidence type="ECO:0000313" key="15">
    <source>
        <dbReference type="Proteomes" id="UP000282076"/>
    </source>
</evidence>
<feature type="domain" description="Response regulatory" evidence="13">
    <location>
        <begin position="708"/>
        <end position="826"/>
    </location>
</feature>
<evidence type="ECO:0000256" key="7">
    <source>
        <dbReference type="ARBA" id="ARBA00022840"/>
    </source>
</evidence>
<dbReference type="Pfam" id="PF00512">
    <property type="entry name" value="HisKA"/>
    <property type="match status" value="1"/>
</dbReference>
<dbReference type="Pfam" id="PF06580">
    <property type="entry name" value="His_kinase"/>
    <property type="match status" value="1"/>
</dbReference>
<evidence type="ECO:0000259" key="13">
    <source>
        <dbReference type="PROSITE" id="PS50110"/>
    </source>
</evidence>
<keyword evidence="11" id="KW-1133">Transmembrane helix</keyword>
<dbReference type="InterPro" id="IPR005467">
    <property type="entry name" value="His_kinase_dom"/>
</dbReference>
<dbReference type="InterPro" id="IPR003594">
    <property type="entry name" value="HATPase_dom"/>
</dbReference>
<comment type="catalytic activity">
    <reaction evidence="1">
        <text>ATP + protein L-histidine = ADP + protein N-phospho-L-histidine.</text>
        <dbReference type="EC" id="2.7.13.3"/>
    </reaction>
</comment>
<evidence type="ECO:0000256" key="10">
    <source>
        <dbReference type="SAM" id="MobiDB-lite"/>
    </source>
</evidence>
<dbReference type="InterPro" id="IPR011006">
    <property type="entry name" value="CheY-like_superfamily"/>
</dbReference>
<dbReference type="PRINTS" id="PR00344">
    <property type="entry name" value="BCTRLSENSOR"/>
</dbReference>
<feature type="transmembrane region" description="Helical" evidence="11">
    <location>
        <begin position="282"/>
        <end position="301"/>
    </location>
</feature>
<dbReference type="Gene3D" id="3.30.565.10">
    <property type="entry name" value="Histidine kinase-like ATPase, C-terminal domain"/>
    <property type="match status" value="2"/>
</dbReference>
<dbReference type="Pfam" id="PF02518">
    <property type="entry name" value="HATPase_c"/>
    <property type="match status" value="2"/>
</dbReference>
<evidence type="ECO:0000313" key="14">
    <source>
        <dbReference type="EMBL" id="RKP46281.1"/>
    </source>
</evidence>
<dbReference type="InterPro" id="IPR004358">
    <property type="entry name" value="Sig_transdc_His_kin-like_C"/>
</dbReference>
<evidence type="ECO:0000256" key="3">
    <source>
        <dbReference type="ARBA" id="ARBA00022553"/>
    </source>
</evidence>